<evidence type="ECO:0000313" key="5">
    <source>
        <dbReference type="EMBL" id="VAW31065.1"/>
    </source>
</evidence>
<dbReference type="GO" id="GO:0016787">
    <property type="term" value="F:hydrolase activity"/>
    <property type="evidence" value="ECO:0007669"/>
    <property type="project" value="UniProtKB-KW"/>
</dbReference>
<dbReference type="InterPro" id="IPR015797">
    <property type="entry name" value="NUDIX_hydrolase-like_dom_sf"/>
</dbReference>
<dbReference type="EMBL" id="UOEU01000148">
    <property type="protein sequence ID" value="VAW31065.1"/>
    <property type="molecule type" value="Genomic_DNA"/>
</dbReference>
<proteinExistence type="predicted"/>
<evidence type="ECO:0000256" key="1">
    <source>
        <dbReference type="ARBA" id="ARBA00001946"/>
    </source>
</evidence>
<dbReference type="PROSITE" id="PS51462">
    <property type="entry name" value="NUDIX"/>
    <property type="match status" value="2"/>
</dbReference>
<dbReference type="InterPro" id="IPR020084">
    <property type="entry name" value="NUDIX_hydrolase_CS"/>
</dbReference>
<evidence type="ECO:0000256" key="2">
    <source>
        <dbReference type="ARBA" id="ARBA00022801"/>
    </source>
</evidence>
<dbReference type="PANTHER" id="PTHR43046">
    <property type="entry name" value="GDP-MANNOSE MANNOSYL HYDROLASE"/>
    <property type="match status" value="1"/>
</dbReference>
<dbReference type="AlphaFoldDB" id="A0A3B0UJ69"/>
<dbReference type="CDD" id="cd02883">
    <property type="entry name" value="NUDIX_Hydrolase"/>
    <property type="match status" value="1"/>
</dbReference>
<dbReference type="PROSITE" id="PS00893">
    <property type="entry name" value="NUDIX_BOX"/>
    <property type="match status" value="2"/>
</dbReference>
<dbReference type="InterPro" id="IPR000086">
    <property type="entry name" value="NUDIX_hydrolase_dom"/>
</dbReference>
<dbReference type="Gene3D" id="3.90.79.10">
    <property type="entry name" value="Nucleoside Triphosphate Pyrophosphohydrolase"/>
    <property type="match status" value="2"/>
</dbReference>
<organism evidence="5">
    <name type="scientific">hydrothermal vent metagenome</name>
    <dbReference type="NCBI Taxonomy" id="652676"/>
    <lineage>
        <taxon>unclassified sequences</taxon>
        <taxon>metagenomes</taxon>
        <taxon>ecological metagenomes</taxon>
    </lineage>
</organism>
<feature type="domain" description="Nudix hydrolase" evidence="4">
    <location>
        <begin position="188"/>
        <end position="309"/>
    </location>
</feature>
<dbReference type="SUPFAM" id="SSF55811">
    <property type="entry name" value="Nudix"/>
    <property type="match status" value="2"/>
</dbReference>
<gene>
    <name evidence="5" type="ORF">MNBD_CHLOROFLEXI01-2979</name>
</gene>
<feature type="region of interest" description="Disordered" evidence="3">
    <location>
        <begin position="290"/>
        <end position="327"/>
    </location>
</feature>
<protein>
    <recommendedName>
        <fullName evidence="4">Nudix hydrolase domain-containing protein</fullName>
    </recommendedName>
</protein>
<reference evidence="5" key="1">
    <citation type="submission" date="2018-06" db="EMBL/GenBank/DDBJ databases">
        <authorList>
            <person name="Zhirakovskaya E."/>
        </authorList>
    </citation>
    <scope>NUCLEOTIDE SEQUENCE</scope>
</reference>
<evidence type="ECO:0000259" key="4">
    <source>
        <dbReference type="PROSITE" id="PS51462"/>
    </source>
</evidence>
<name>A0A3B0UJ69_9ZZZZ</name>
<evidence type="ECO:0000256" key="3">
    <source>
        <dbReference type="SAM" id="MobiDB-lite"/>
    </source>
</evidence>
<accession>A0A3B0UJ69</accession>
<feature type="domain" description="Nudix hydrolase" evidence="4">
    <location>
        <begin position="17"/>
        <end position="140"/>
    </location>
</feature>
<feature type="compositionally biased region" description="Basic and acidic residues" evidence="3">
    <location>
        <begin position="315"/>
        <end position="327"/>
    </location>
</feature>
<keyword evidence="2" id="KW-0378">Hydrolase</keyword>
<dbReference type="PANTHER" id="PTHR43046:SF16">
    <property type="entry name" value="ADP-RIBOSE PYROPHOSPHATASE YJHB-RELATED"/>
    <property type="match status" value="1"/>
</dbReference>
<dbReference type="Pfam" id="PF00293">
    <property type="entry name" value="NUDIX"/>
    <property type="match status" value="2"/>
</dbReference>
<comment type="cofactor">
    <cofactor evidence="1">
        <name>Mg(2+)</name>
        <dbReference type="ChEBI" id="CHEBI:18420"/>
    </cofactor>
</comment>
<sequence length="327" mass="37147">MGKRPFVQQNRLQYDSPMRMTASTLVTNEAGQMLLIQRHDIRTFDLPGGGLEAWELPTEAAVRETLEETGLKIRPLRLIALYHWPNEPNGYLSFYFRGELLGGSIQTSEETPHVAFYAPDRLPNRMLPMHRLRIRQCLAHEGKRPFWTTDPMTFLQKVGKIVLGRILFPWQRWQRRRNGQVAWPEPENWKMGAFTVICNESGAVLWIKRTDMNVWNLPGGGANEEEPPWETAVRETLEETGCQVRLLALTSVNSYTDEANLTFTFTADIVGGELTTGAEAAAFAWFQPGEEPANSIPQHRERVADAAGSGQTRFRKQDGRIPDEIKG</sequence>